<accession>A0ABN9R132</accession>
<evidence type="ECO:0000313" key="1">
    <source>
        <dbReference type="EMBL" id="CAK0812406.1"/>
    </source>
</evidence>
<dbReference type="Proteomes" id="UP001189429">
    <property type="component" value="Unassembled WGS sequence"/>
</dbReference>
<comment type="caution">
    <text evidence="1">The sequence shown here is derived from an EMBL/GenBank/DDBJ whole genome shotgun (WGS) entry which is preliminary data.</text>
</comment>
<keyword evidence="2" id="KW-1185">Reference proteome</keyword>
<feature type="non-terminal residue" evidence="1">
    <location>
        <position position="168"/>
    </location>
</feature>
<gene>
    <name evidence="1" type="ORF">PCOR1329_LOCUS16704</name>
</gene>
<name>A0ABN9R132_9DINO</name>
<organism evidence="1 2">
    <name type="scientific">Prorocentrum cordatum</name>
    <dbReference type="NCBI Taxonomy" id="2364126"/>
    <lineage>
        <taxon>Eukaryota</taxon>
        <taxon>Sar</taxon>
        <taxon>Alveolata</taxon>
        <taxon>Dinophyceae</taxon>
        <taxon>Prorocentrales</taxon>
        <taxon>Prorocentraceae</taxon>
        <taxon>Prorocentrum</taxon>
    </lineage>
</organism>
<protein>
    <submittedName>
        <fullName evidence="1">Uncharacterized protein</fullName>
    </submittedName>
</protein>
<proteinExistence type="predicted"/>
<dbReference type="EMBL" id="CAUYUJ010005134">
    <property type="protein sequence ID" value="CAK0812406.1"/>
    <property type="molecule type" value="Genomic_DNA"/>
</dbReference>
<feature type="non-terminal residue" evidence="1">
    <location>
        <position position="1"/>
    </location>
</feature>
<reference evidence="1" key="1">
    <citation type="submission" date="2023-10" db="EMBL/GenBank/DDBJ databases">
        <authorList>
            <person name="Chen Y."/>
            <person name="Shah S."/>
            <person name="Dougan E. K."/>
            <person name="Thang M."/>
            <person name="Chan C."/>
        </authorList>
    </citation>
    <scope>NUCLEOTIDE SEQUENCE [LARGE SCALE GENOMIC DNA]</scope>
</reference>
<evidence type="ECO:0000313" key="2">
    <source>
        <dbReference type="Proteomes" id="UP001189429"/>
    </source>
</evidence>
<sequence>RLHDYRSMGLPPDEELVGSICLGSRLEEVARARRGVPAQLSVSAGVNLCLEFQASGSGQHLGDVRLPLEHIARRCGGSLYHMWLPLNNTHIGPAWSSTSSSRPGSALPEGTGLADSEGYTLEHFDRALRSAARDARLPMVCLSLCRADLPEAETERYERGSADVQQKA</sequence>